<dbReference type="GO" id="GO:0003700">
    <property type="term" value="F:DNA-binding transcription factor activity"/>
    <property type="evidence" value="ECO:0007669"/>
    <property type="project" value="InterPro"/>
</dbReference>
<dbReference type="OrthoDB" id="4158481at2"/>
<evidence type="ECO:0000259" key="1">
    <source>
        <dbReference type="PROSITE" id="PS50987"/>
    </source>
</evidence>
<dbReference type="SMART" id="SM00418">
    <property type="entry name" value="HTH_ARSR"/>
    <property type="match status" value="1"/>
</dbReference>
<dbReference type="AlphaFoldDB" id="A0A1T5IDD6"/>
<dbReference type="Pfam" id="PF12840">
    <property type="entry name" value="HTH_20"/>
    <property type="match status" value="1"/>
</dbReference>
<dbReference type="EMBL" id="FUZP01000001">
    <property type="protein sequence ID" value="SKC37022.1"/>
    <property type="molecule type" value="Genomic_DNA"/>
</dbReference>
<organism evidence="2 3">
    <name type="scientific">Okibacterium fritillariae</name>
    <dbReference type="NCBI Taxonomy" id="123320"/>
    <lineage>
        <taxon>Bacteria</taxon>
        <taxon>Bacillati</taxon>
        <taxon>Actinomycetota</taxon>
        <taxon>Actinomycetes</taxon>
        <taxon>Micrococcales</taxon>
        <taxon>Microbacteriaceae</taxon>
        <taxon>Okibacterium</taxon>
    </lineage>
</organism>
<name>A0A1T5IDD6_9MICO</name>
<protein>
    <submittedName>
        <fullName evidence="2">Helix-turn-helix domain-containing protein</fullName>
    </submittedName>
</protein>
<dbReference type="PROSITE" id="PS50987">
    <property type="entry name" value="HTH_ARSR_2"/>
    <property type="match status" value="1"/>
</dbReference>
<keyword evidence="3" id="KW-1185">Reference proteome</keyword>
<dbReference type="InterPro" id="IPR036390">
    <property type="entry name" value="WH_DNA-bd_sf"/>
</dbReference>
<dbReference type="PRINTS" id="PR00778">
    <property type="entry name" value="HTHARSR"/>
</dbReference>
<dbReference type="CDD" id="cd00090">
    <property type="entry name" value="HTH_ARSR"/>
    <property type="match status" value="1"/>
</dbReference>
<accession>A0A1T5IDD6</accession>
<dbReference type="Proteomes" id="UP000190857">
    <property type="component" value="Unassembled WGS sequence"/>
</dbReference>
<dbReference type="SUPFAM" id="SSF46785">
    <property type="entry name" value="Winged helix' DNA-binding domain"/>
    <property type="match status" value="1"/>
</dbReference>
<sequence>MSSLDELRATAHPIRLRLLSLLTGAAMSAAEAGRELGYSQATASYHLRVLERAGLVRVVETVRLRGGEAKRYRHESSAERFRFDDAQASASASASASANGGAGVGAGAGIGAAGAGDGTSGANGAVRVRTVVPSPAASSAEDRAEYVEALIHELRRRNARRGDGPQVSTDAELWVDPETWRRVVRHVGDASALLHAAAKPPRTPGTRPVSMTAALFPLKRS</sequence>
<dbReference type="Gene3D" id="1.10.10.10">
    <property type="entry name" value="Winged helix-like DNA-binding domain superfamily/Winged helix DNA-binding domain"/>
    <property type="match status" value="1"/>
</dbReference>
<evidence type="ECO:0000313" key="3">
    <source>
        <dbReference type="Proteomes" id="UP000190857"/>
    </source>
</evidence>
<proteinExistence type="predicted"/>
<dbReference type="InterPro" id="IPR011991">
    <property type="entry name" value="ArsR-like_HTH"/>
</dbReference>
<evidence type="ECO:0000313" key="2">
    <source>
        <dbReference type="EMBL" id="SKC37022.1"/>
    </source>
</evidence>
<dbReference type="STRING" id="123320.SAMN06309945_0270"/>
<reference evidence="2 3" key="1">
    <citation type="submission" date="2017-02" db="EMBL/GenBank/DDBJ databases">
        <authorList>
            <person name="Peterson S.W."/>
        </authorList>
    </citation>
    <scope>NUCLEOTIDE SEQUENCE [LARGE SCALE GENOMIC DNA]</scope>
    <source>
        <strain evidence="2 3">VKM Ac-2059</strain>
    </source>
</reference>
<dbReference type="RefSeq" id="WP_079726504.1">
    <property type="nucleotide sequence ID" value="NZ_FUZP01000001.1"/>
</dbReference>
<feature type="domain" description="HTH arsR-type" evidence="1">
    <location>
        <begin position="1"/>
        <end position="90"/>
    </location>
</feature>
<dbReference type="InterPro" id="IPR001845">
    <property type="entry name" value="HTH_ArsR_DNA-bd_dom"/>
</dbReference>
<dbReference type="InterPro" id="IPR036388">
    <property type="entry name" value="WH-like_DNA-bd_sf"/>
</dbReference>
<gene>
    <name evidence="2" type="ORF">SAMN06309945_0270</name>
</gene>